<keyword evidence="1" id="KW-0812">Transmembrane</keyword>
<feature type="transmembrane region" description="Helical" evidence="1">
    <location>
        <begin position="16"/>
        <end position="33"/>
    </location>
</feature>
<reference evidence="2" key="1">
    <citation type="submission" date="2018-05" db="EMBL/GenBank/DDBJ databases">
        <authorList>
            <person name="Lanie J.A."/>
            <person name="Ng W.-L."/>
            <person name="Kazmierczak K.M."/>
            <person name="Andrzejewski T.M."/>
            <person name="Davidsen T.M."/>
            <person name="Wayne K.J."/>
            <person name="Tettelin H."/>
            <person name="Glass J.I."/>
            <person name="Rusch D."/>
            <person name="Podicherti R."/>
            <person name="Tsui H.-C.T."/>
            <person name="Winkler M.E."/>
        </authorList>
    </citation>
    <scope>NUCLEOTIDE SEQUENCE</scope>
</reference>
<organism evidence="2">
    <name type="scientific">marine metagenome</name>
    <dbReference type="NCBI Taxonomy" id="408172"/>
    <lineage>
        <taxon>unclassified sequences</taxon>
        <taxon>metagenomes</taxon>
        <taxon>ecological metagenomes</taxon>
    </lineage>
</organism>
<feature type="non-terminal residue" evidence="2">
    <location>
        <position position="98"/>
    </location>
</feature>
<dbReference type="AlphaFoldDB" id="A0A381WNW7"/>
<dbReference type="EMBL" id="UINC01012401">
    <property type="protein sequence ID" value="SVA54175.1"/>
    <property type="molecule type" value="Genomic_DNA"/>
</dbReference>
<keyword evidence="1" id="KW-1133">Transmembrane helix</keyword>
<protein>
    <recommendedName>
        <fullName evidence="3">Peptidase S26 domain-containing protein</fullName>
    </recommendedName>
</protein>
<name>A0A381WNW7_9ZZZZ</name>
<gene>
    <name evidence="2" type="ORF">METZ01_LOCUS107029</name>
</gene>
<proteinExistence type="predicted"/>
<sequence length="98" mass="10743">MTKFDELHLPDTVKDVGIAIGCVVLVFLLTFAYSGNWPPMVVIESGSMEHDNNSLYAEPGYTHLGTIDTGDLVIVKEAGKKDIVTYLEGKDTGYEKYG</sequence>
<evidence type="ECO:0008006" key="3">
    <source>
        <dbReference type="Google" id="ProtNLM"/>
    </source>
</evidence>
<accession>A0A381WNW7</accession>
<keyword evidence="1" id="KW-0472">Membrane</keyword>
<evidence type="ECO:0000256" key="1">
    <source>
        <dbReference type="SAM" id="Phobius"/>
    </source>
</evidence>
<evidence type="ECO:0000313" key="2">
    <source>
        <dbReference type="EMBL" id="SVA54175.1"/>
    </source>
</evidence>